<evidence type="ECO:0000313" key="2">
    <source>
        <dbReference type="Proteomes" id="UP000239867"/>
    </source>
</evidence>
<gene>
    <name evidence="1" type="ORF">CAY53_11930</name>
</gene>
<evidence type="ECO:0000313" key="1">
    <source>
        <dbReference type="EMBL" id="AVD72097.1"/>
    </source>
</evidence>
<dbReference type="KEGG" id="deo:CAY53_11930"/>
<organism evidence="1 2">
    <name type="scientific">Desulfobulbus oralis</name>
    <dbReference type="NCBI Taxonomy" id="1986146"/>
    <lineage>
        <taxon>Bacteria</taxon>
        <taxon>Pseudomonadati</taxon>
        <taxon>Thermodesulfobacteriota</taxon>
        <taxon>Desulfobulbia</taxon>
        <taxon>Desulfobulbales</taxon>
        <taxon>Desulfobulbaceae</taxon>
        <taxon>Desulfobulbus</taxon>
    </lineage>
</organism>
<reference evidence="1 2" key="1">
    <citation type="journal article" date="2018" name="MBio">
        <title>Insights into the evolution of host association through the isolation and characterization of a novel human periodontal pathobiont, Desulfobulbus oralis.</title>
        <authorList>
            <person name="Cross K.L."/>
            <person name="Chirania P."/>
            <person name="Xiong W."/>
            <person name="Beall C.J."/>
            <person name="Elkins J.G."/>
            <person name="Giannone R.J."/>
            <person name="Griffen A.L."/>
            <person name="Guss A.M."/>
            <person name="Hettich R.L."/>
            <person name="Joshi S.S."/>
            <person name="Mokrzan E.M."/>
            <person name="Martin R.K."/>
            <person name="Zhulin I.B."/>
            <person name="Leys E.J."/>
            <person name="Podar M."/>
        </authorList>
    </citation>
    <scope>NUCLEOTIDE SEQUENCE [LARGE SCALE GENOMIC DNA]</scope>
    <source>
        <strain evidence="1 2">ORNL</strain>
    </source>
</reference>
<dbReference type="EMBL" id="CP021255">
    <property type="protein sequence ID" value="AVD72097.1"/>
    <property type="molecule type" value="Genomic_DNA"/>
</dbReference>
<accession>A0A2L1GR39</accession>
<sequence>MRLGRLKTVRRNGHVVAGYGYDSQNWRVRKSVGTKTTYYLYDLENRLIAALFPDQGRPRLAIFSPPGQSARPVP</sequence>
<dbReference type="Proteomes" id="UP000239867">
    <property type="component" value="Chromosome"/>
</dbReference>
<protein>
    <submittedName>
        <fullName evidence="1">Uncharacterized protein</fullName>
    </submittedName>
</protein>
<name>A0A2L1GR39_9BACT</name>
<keyword evidence="2" id="KW-1185">Reference proteome</keyword>
<dbReference type="AlphaFoldDB" id="A0A2L1GR39"/>
<proteinExistence type="predicted"/>